<gene>
    <name evidence="5" type="ORF">CQU01_19360</name>
</gene>
<evidence type="ECO:0000313" key="5">
    <source>
        <dbReference type="EMBL" id="GEN31698.1"/>
    </source>
</evidence>
<protein>
    <submittedName>
        <fullName evidence="5">Diguanylate phosphodiesterase</fullName>
    </submittedName>
</protein>
<dbReference type="PANTHER" id="PTHR30290">
    <property type="entry name" value="PERIPLASMIC BINDING COMPONENT OF ABC TRANSPORTER"/>
    <property type="match status" value="1"/>
</dbReference>
<dbReference type="Gene3D" id="3.40.190.10">
    <property type="entry name" value="Periplasmic binding protein-like II"/>
    <property type="match status" value="1"/>
</dbReference>
<dbReference type="Pfam" id="PF00496">
    <property type="entry name" value="SBP_bac_5"/>
    <property type="match status" value="1"/>
</dbReference>
<keyword evidence="3" id="KW-0732">Signal</keyword>
<keyword evidence="2" id="KW-0813">Transport</keyword>
<evidence type="ECO:0000256" key="2">
    <source>
        <dbReference type="ARBA" id="ARBA00022448"/>
    </source>
</evidence>
<organism evidence="5 6">
    <name type="scientific">Cerasibacillus quisquiliarum</name>
    <dbReference type="NCBI Taxonomy" id="227865"/>
    <lineage>
        <taxon>Bacteria</taxon>
        <taxon>Bacillati</taxon>
        <taxon>Bacillota</taxon>
        <taxon>Bacilli</taxon>
        <taxon>Bacillales</taxon>
        <taxon>Bacillaceae</taxon>
        <taxon>Cerasibacillus</taxon>
    </lineage>
</organism>
<evidence type="ECO:0000256" key="1">
    <source>
        <dbReference type="ARBA" id="ARBA00005695"/>
    </source>
</evidence>
<reference evidence="5 6" key="1">
    <citation type="submission" date="2019-07" db="EMBL/GenBank/DDBJ databases">
        <title>Whole genome shotgun sequence of Cerasibacillus quisquiliarum NBRC 102429.</title>
        <authorList>
            <person name="Hosoyama A."/>
            <person name="Uohara A."/>
            <person name="Ohji S."/>
            <person name="Ichikawa N."/>
        </authorList>
    </citation>
    <scope>NUCLEOTIDE SEQUENCE [LARGE SCALE GENOMIC DNA]</scope>
    <source>
        <strain evidence="5 6">NBRC 102429</strain>
    </source>
</reference>
<sequence length="510" mass="57274">MKNIVKIILLTVFASLVMIGCSDDSNSSKSDSKEKVTKEGGTVRIAMSTEIDHLDPYLSAATDTASMMDNVFDGLLDTDESGQLIPALAKEYEISNDGLTYTFWLNEGVLFHDGSELTAEDVVYSYEKLAGLNGEEPLSSKFEVVKSVEATSDYEVVVTLKEKDSAFLARNIVAIVPKDYEQQSTKPIGAGPFKFKAYKVGQELILVKNEDYYQKDKVPKIDEVQFKIMSDQESAILAMQAGDIDVIPGITAQGLNQLGDSVETVSGPQNMVQLMAMNHDVEPFNDVRVRQAINYAIDKDVIIETVAEGKGTKLGSNMSPAMAIYYEEGLEDYYTYDIEKAKQLLKEAGYEDGFTMELTVPSDYQFHVDTAQVIAEQLKDINIHTEIKQIDFSTWLENVYNNRKYETTIVGFTGKLEPFEVLGRYVSDYHKNFMNFNNDDFDALIKQATAETNKEKMAALYKKAQIILTEEAAAVFIMDPDRTIAMRENLKGFKMYPIQKFNLEDLLFIE</sequence>
<comment type="similarity">
    <text evidence="1">Belongs to the bacterial solute-binding protein 5 family.</text>
</comment>
<dbReference type="Gene3D" id="3.10.105.10">
    <property type="entry name" value="Dipeptide-binding Protein, Domain 3"/>
    <property type="match status" value="1"/>
</dbReference>
<dbReference type="OrthoDB" id="9796817at2"/>
<accession>A0A511V1A6</accession>
<dbReference type="PANTHER" id="PTHR30290:SF9">
    <property type="entry name" value="OLIGOPEPTIDE-BINDING PROTEIN APPA"/>
    <property type="match status" value="1"/>
</dbReference>
<dbReference type="PIRSF" id="PIRSF002741">
    <property type="entry name" value="MppA"/>
    <property type="match status" value="1"/>
</dbReference>
<dbReference type="PROSITE" id="PS51257">
    <property type="entry name" value="PROKAR_LIPOPROTEIN"/>
    <property type="match status" value="1"/>
</dbReference>
<dbReference type="InterPro" id="IPR030678">
    <property type="entry name" value="Peptide/Ni-bd"/>
</dbReference>
<proteinExistence type="inferred from homology"/>
<dbReference type="InterPro" id="IPR039424">
    <property type="entry name" value="SBP_5"/>
</dbReference>
<evidence type="ECO:0000259" key="4">
    <source>
        <dbReference type="Pfam" id="PF00496"/>
    </source>
</evidence>
<evidence type="ECO:0000256" key="3">
    <source>
        <dbReference type="ARBA" id="ARBA00022729"/>
    </source>
</evidence>
<comment type="caution">
    <text evidence="5">The sequence shown here is derived from an EMBL/GenBank/DDBJ whole genome shotgun (WGS) entry which is preliminary data.</text>
</comment>
<dbReference type="SUPFAM" id="SSF53850">
    <property type="entry name" value="Periplasmic binding protein-like II"/>
    <property type="match status" value="1"/>
</dbReference>
<dbReference type="Gene3D" id="3.90.76.10">
    <property type="entry name" value="Dipeptide-binding Protein, Domain 1"/>
    <property type="match status" value="1"/>
</dbReference>
<dbReference type="GO" id="GO:1904680">
    <property type="term" value="F:peptide transmembrane transporter activity"/>
    <property type="evidence" value="ECO:0007669"/>
    <property type="project" value="TreeGrafter"/>
</dbReference>
<keyword evidence="6" id="KW-1185">Reference proteome</keyword>
<dbReference type="EMBL" id="BJXW01000022">
    <property type="protein sequence ID" value="GEN31698.1"/>
    <property type="molecule type" value="Genomic_DNA"/>
</dbReference>
<dbReference type="GO" id="GO:0015833">
    <property type="term" value="P:peptide transport"/>
    <property type="evidence" value="ECO:0007669"/>
    <property type="project" value="TreeGrafter"/>
</dbReference>
<dbReference type="Proteomes" id="UP000321491">
    <property type="component" value="Unassembled WGS sequence"/>
</dbReference>
<dbReference type="InterPro" id="IPR000914">
    <property type="entry name" value="SBP_5_dom"/>
</dbReference>
<dbReference type="RefSeq" id="WP_146938085.1">
    <property type="nucleotide sequence ID" value="NZ_BJXW01000022.1"/>
</dbReference>
<dbReference type="AlphaFoldDB" id="A0A511V1A6"/>
<feature type="domain" description="Solute-binding protein family 5" evidence="4">
    <location>
        <begin position="84"/>
        <end position="428"/>
    </location>
</feature>
<dbReference type="GO" id="GO:0042597">
    <property type="term" value="C:periplasmic space"/>
    <property type="evidence" value="ECO:0007669"/>
    <property type="project" value="UniProtKB-ARBA"/>
</dbReference>
<name>A0A511V1A6_9BACI</name>
<dbReference type="GO" id="GO:0043190">
    <property type="term" value="C:ATP-binding cassette (ABC) transporter complex"/>
    <property type="evidence" value="ECO:0007669"/>
    <property type="project" value="InterPro"/>
</dbReference>
<evidence type="ECO:0000313" key="6">
    <source>
        <dbReference type="Proteomes" id="UP000321491"/>
    </source>
</evidence>